<feature type="non-terminal residue" evidence="1">
    <location>
        <position position="1"/>
    </location>
</feature>
<comment type="caution">
    <text evidence="1">The sequence shown here is derived from an EMBL/GenBank/DDBJ whole genome shotgun (WGS) entry which is preliminary data.</text>
</comment>
<dbReference type="Proteomes" id="UP000601435">
    <property type="component" value="Unassembled WGS sequence"/>
</dbReference>
<accession>A0A813BUH8</accession>
<proteinExistence type="predicted"/>
<evidence type="ECO:0000313" key="2">
    <source>
        <dbReference type="Proteomes" id="UP000601435"/>
    </source>
</evidence>
<reference evidence="1" key="1">
    <citation type="submission" date="2021-02" db="EMBL/GenBank/DDBJ databases">
        <authorList>
            <person name="Dougan E. K."/>
            <person name="Rhodes N."/>
            <person name="Thang M."/>
            <person name="Chan C."/>
        </authorList>
    </citation>
    <scope>NUCLEOTIDE SEQUENCE</scope>
</reference>
<organism evidence="1 2">
    <name type="scientific">Symbiodinium necroappetens</name>
    <dbReference type="NCBI Taxonomy" id="1628268"/>
    <lineage>
        <taxon>Eukaryota</taxon>
        <taxon>Sar</taxon>
        <taxon>Alveolata</taxon>
        <taxon>Dinophyceae</taxon>
        <taxon>Suessiales</taxon>
        <taxon>Symbiodiniaceae</taxon>
        <taxon>Symbiodinium</taxon>
    </lineage>
</organism>
<protein>
    <submittedName>
        <fullName evidence="1">Uncharacterized protein</fullName>
    </submittedName>
</protein>
<dbReference type="AlphaFoldDB" id="A0A813BUH8"/>
<evidence type="ECO:0000313" key="1">
    <source>
        <dbReference type="EMBL" id="CAE7919644.1"/>
    </source>
</evidence>
<sequence>HLGSRHRVRYTTAGASEEHEVDLNEMNHSLQRFASLHDFEATRIAYCKKVVEDGRYIEDAITGNRVDISEQIVRVQMEVRQHQDADSIRHMAFDDLEWISDTVFHLGDRVWAQGREGIVEHLQKHGRYVVKYSDGTSSPALNLSCRHFKKARWIEQQTLELKRLH</sequence>
<name>A0A813BUH8_9DINO</name>
<keyword evidence="2" id="KW-1185">Reference proteome</keyword>
<gene>
    <name evidence="1" type="ORF">SNEC2469_LOCUS31644</name>
</gene>
<dbReference type="OrthoDB" id="194556at2759"/>
<dbReference type="EMBL" id="CAJNJA010077219">
    <property type="protein sequence ID" value="CAE7919644.1"/>
    <property type="molecule type" value="Genomic_DNA"/>
</dbReference>